<dbReference type="Proteomes" id="UP000321306">
    <property type="component" value="Unassembled WGS sequence"/>
</dbReference>
<dbReference type="EMBL" id="BJXB01000020">
    <property type="protein sequence ID" value="GEM48380.1"/>
    <property type="molecule type" value="Genomic_DNA"/>
</dbReference>
<comment type="caution">
    <text evidence="1">The sequence shown here is derived from an EMBL/GenBank/DDBJ whole genome shotgun (WGS) entry which is preliminary data.</text>
</comment>
<reference evidence="1 2" key="1">
    <citation type="submission" date="2019-07" db="EMBL/GenBank/DDBJ databases">
        <title>Whole genome shotgun sequence of Deinococcus cellulosilyticus NBRC 106333.</title>
        <authorList>
            <person name="Hosoyama A."/>
            <person name="Uohara A."/>
            <person name="Ohji S."/>
            <person name="Ichikawa N."/>
        </authorList>
    </citation>
    <scope>NUCLEOTIDE SEQUENCE [LARGE SCALE GENOMIC DNA]</scope>
    <source>
        <strain evidence="1 2">NBRC 106333</strain>
    </source>
</reference>
<proteinExistence type="predicted"/>
<evidence type="ECO:0000313" key="2">
    <source>
        <dbReference type="Proteomes" id="UP000321306"/>
    </source>
</evidence>
<keyword evidence="2" id="KW-1185">Reference proteome</keyword>
<sequence>MARMQLELGELREALTLVNLGLQLMWIFSRDIDQQPEKNRQRIQEHLLFRQEVVRRLLASDPDDLEDLKVILEDTRQTLK</sequence>
<protein>
    <submittedName>
        <fullName evidence="1">Uncharacterized protein</fullName>
    </submittedName>
</protein>
<dbReference type="AlphaFoldDB" id="A0A511N692"/>
<gene>
    <name evidence="1" type="ORF">DC3_40150</name>
</gene>
<organism evidence="1 2">
    <name type="scientific">Deinococcus cellulosilyticus (strain DSM 18568 / NBRC 106333 / KACC 11606 / 5516J-15)</name>
    <dbReference type="NCBI Taxonomy" id="1223518"/>
    <lineage>
        <taxon>Bacteria</taxon>
        <taxon>Thermotogati</taxon>
        <taxon>Deinococcota</taxon>
        <taxon>Deinococci</taxon>
        <taxon>Deinococcales</taxon>
        <taxon>Deinococcaceae</taxon>
        <taxon>Deinococcus</taxon>
    </lineage>
</organism>
<evidence type="ECO:0000313" key="1">
    <source>
        <dbReference type="EMBL" id="GEM48380.1"/>
    </source>
</evidence>
<accession>A0A511N692</accession>
<name>A0A511N692_DEIC1</name>